<dbReference type="VEuPathDB" id="CryptoDB:GY17_00003616"/>
<gene>
    <name evidence="2" type="ORF">CHUDEA5_1690</name>
    <name evidence="3" type="ORF">GY17_00003616</name>
</gene>
<name>A0A0S4TF93_CRYHO</name>
<dbReference type="Pfam" id="PF09732">
    <property type="entry name" value="CactinC_cactus"/>
    <property type="match status" value="1"/>
</dbReference>
<organism evidence="2">
    <name type="scientific">Cryptosporidium hominis</name>
    <dbReference type="NCBI Taxonomy" id="237895"/>
    <lineage>
        <taxon>Eukaryota</taxon>
        <taxon>Sar</taxon>
        <taxon>Alveolata</taxon>
        <taxon>Apicomplexa</taxon>
        <taxon>Conoidasida</taxon>
        <taxon>Coccidia</taxon>
        <taxon>Eucoccidiorida</taxon>
        <taxon>Eimeriorina</taxon>
        <taxon>Cryptosporidiidae</taxon>
        <taxon>Cryptosporidium</taxon>
    </lineage>
</organism>
<dbReference type="PANTHER" id="PTHR21737:SF4">
    <property type="entry name" value="SPLICING FACTOR CACTIN"/>
    <property type="match status" value="1"/>
</dbReference>
<dbReference type="Proteomes" id="UP001429100">
    <property type="component" value="Unassembled WGS sequence"/>
</dbReference>
<dbReference type="VEuPathDB" id="CryptoDB:Chro.50213"/>
<accession>A0A0S4TF93</accession>
<reference evidence="3 4" key="1">
    <citation type="submission" date="2014-11" db="EMBL/GenBank/DDBJ databases">
        <title>Comparative genomic analysis of Cryptosporidium hominis reveals occurrence of genetic recombination in virulent subtypes.</title>
        <authorList>
            <person name="Guo Y."/>
            <person name="Tang K."/>
            <person name="Frace M."/>
            <person name="Li N."/>
            <person name="Roellig D.M."/>
            <person name="Sammons S."/>
            <person name="Knipe K."/>
            <person name="Rowe L."/>
            <person name="Feng Y."/>
            <person name="Xiao L."/>
        </authorList>
    </citation>
    <scope>NUCLEOTIDE SEQUENCE [LARGE SCALE GENOMIC DNA]</scope>
    <source>
        <strain evidence="3">30976</strain>
    </source>
</reference>
<dbReference type="SMART" id="SM01050">
    <property type="entry name" value="CactinC_cactus"/>
    <property type="match status" value="1"/>
</dbReference>
<evidence type="ECO:0000259" key="1">
    <source>
        <dbReference type="Pfam" id="PF09732"/>
    </source>
</evidence>
<dbReference type="PANTHER" id="PTHR21737">
    <property type="entry name" value="POLYGLUTAMINE BINDING PROTEIN 1/MARVEL MEMBRANE-ASSOCIATING DOMAIN CONTAINING 3"/>
    <property type="match status" value="1"/>
</dbReference>
<reference evidence="2" key="2">
    <citation type="submission" date="2015-08" db="EMBL/GenBank/DDBJ databases">
        <authorList>
            <person name="Babu N.S."/>
            <person name="Beckwith C.J."/>
            <person name="Beseler K.G."/>
            <person name="Brison A."/>
            <person name="Carone J.V."/>
            <person name="Caskin T.P."/>
            <person name="Diamond M."/>
            <person name="Durham M.E."/>
            <person name="Foxe J.M."/>
            <person name="Go M."/>
            <person name="Henderson B.A."/>
            <person name="Jones I.B."/>
            <person name="McGettigan J.A."/>
            <person name="Micheletti S.J."/>
            <person name="Nasrallah M.E."/>
            <person name="Ortiz D."/>
            <person name="Piller C.R."/>
            <person name="Privatt S.R."/>
            <person name="Schneider S.L."/>
            <person name="Sharp S."/>
            <person name="Smith T.C."/>
            <person name="Stanton J.D."/>
            <person name="Ullery H.E."/>
            <person name="Wilson R.J."/>
            <person name="Serrano M.G."/>
            <person name="Buck G."/>
            <person name="Lee V."/>
            <person name="Wang Y."/>
            <person name="Carvalho R."/>
            <person name="Voegtly L."/>
            <person name="Shi R."/>
            <person name="Duckworth R."/>
            <person name="Johnson A."/>
            <person name="Loviza R."/>
            <person name="Walstead R."/>
            <person name="Shah Z."/>
            <person name="Kiflezghi M."/>
            <person name="Wade K."/>
            <person name="Ball S.L."/>
            <person name="Bradley K.W."/>
            <person name="Asai D.J."/>
            <person name="Bowman C.A."/>
            <person name="Russell D.A."/>
            <person name="Pope W.H."/>
            <person name="Jacobs-Sera D."/>
            <person name="Hendrix R.W."/>
            <person name="Hatfull G.F."/>
        </authorList>
    </citation>
    <scope>NUCLEOTIDE SEQUENCE [LARGE SCALE GENOMIC DNA]</scope>
</reference>
<dbReference type="GO" id="GO:0045292">
    <property type="term" value="P:mRNA cis splicing, via spliceosome"/>
    <property type="evidence" value="ECO:0007669"/>
    <property type="project" value="TreeGrafter"/>
</dbReference>
<proteinExistence type="predicted"/>
<keyword evidence="4" id="KW-1185">Reference proteome</keyword>
<dbReference type="EMBL" id="LN877951">
    <property type="protein sequence ID" value="CUV06157.1"/>
    <property type="molecule type" value="Genomic_DNA"/>
</dbReference>
<dbReference type="OrthoDB" id="265955at2759"/>
<dbReference type="VEuPathDB" id="CryptoDB:ChTU502y2012_386g0210"/>
<evidence type="ECO:0000313" key="4">
    <source>
        <dbReference type="Proteomes" id="UP001429100"/>
    </source>
</evidence>
<protein>
    <submittedName>
        <fullName evidence="3">Cactin-like protein</fullName>
    </submittedName>
</protein>
<feature type="domain" description="Splicing factor Cactin C-terminal" evidence="1">
    <location>
        <begin position="394"/>
        <end position="548"/>
    </location>
</feature>
<evidence type="ECO:0000313" key="3">
    <source>
        <dbReference type="EMBL" id="PPS93472.1"/>
    </source>
</evidence>
<dbReference type="GO" id="GO:0005737">
    <property type="term" value="C:cytoplasm"/>
    <property type="evidence" value="ECO:0007669"/>
    <property type="project" value="TreeGrafter"/>
</dbReference>
<dbReference type="Proteomes" id="UP000199752">
    <property type="component" value="Chromosome 5"/>
</dbReference>
<dbReference type="EMBL" id="JTAI01000011">
    <property type="protein sequence ID" value="PPS93472.1"/>
    <property type="molecule type" value="Genomic_DNA"/>
</dbReference>
<dbReference type="GO" id="GO:0005681">
    <property type="term" value="C:spliceosomal complex"/>
    <property type="evidence" value="ECO:0007669"/>
    <property type="project" value="TreeGrafter"/>
</dbReference>
<dbReference type="VEuPathDB" id="CryptoDB:CHUDEA5_1690"/>
<dbReference type="InterPro" id="IPR019134">
    <property type="entry name" value="Cactin_C"/>
</dbReference>
<dbReference type="AlphaFoldDB" id="A0A0S4TF93"/>
<evidence type="ECO:0000313" key="2">
    <source>
        <dbReference type="EMBL" id="CUV06157.1"/>
    </source>
</evidence>
<sequence>MEISNEIEFEKKLQLKRCRESRESIIKDIGYSDEFNPFGDNNLSLPFIWEKKFEQEKKSSSFKQKCNAYPWYQFGVCPINTAEIIEIKKRRENFEEKLQTRNVSNNHFDYGKWIENEKNFEKLQLQSSSIIRIREHRENLFDTFFWKLLIYSYFKLNSTLSPISSLIKTGLSASISYLISLKDKKLFKLLDEIFITHPNESNDCISLLIQIVSKHKQLSSTNTDLLLIPEWQDILDGLEILLKAKIDELNKNANFYQSDDQEINEILNNKEINELKDIMFQSQELADEDYWKRVAVITKVRICKLNVEIVEKTYYECFEKWASLLISKYNIIIQDDNNCANEKIINSADRISNTEEIYNQYDDHEKVDQLIDLPLIEFSQSNERYFSNRSGYQITELILPCVYSMIKARYYWNQYNKNYYSNETLPPKIIQGYKFKIKYPLLGKAENSGIIPRWYITTKDKYLKKNKLLVTNEEVLLKVHEDIIFCENEISVMNKLLIITCDHKIYKDVGFSIIDKEWDLNPRSGFKSYFENSTLYLNFNFKQTKYKR</sequence>
<reference evidence="3 4" key="3">
    <citation type="submission" date="2017-10" db="EMBL/GenBank/DDBJ databases">
        <title>Consistent, comparative and evidence-based genome annotation and re-annotation for the closely-related species, Cryptosporidium parvum, C. hominis and C. tyzzeri.</title>
        <authorList>
            <person name="Baptista R.P."/>
            <person name="Li Y."/>
            <person name="Sateriale A."/>
            <person name="Striepen B."/>
            <person name="Kissinger J.C."/>
        </authorList>
    </citation>
    <scope>NUCLEOTIDE SEQUENCE [LARGE SCALE GENOMIC DNA]</scope>
    <source>
        <strain evidence="3">30976</strain>
    </source>
</reference>